<reference evidence="2 3" key="1">
    <citation type="submission" date="2019-11" db="EMBL/GenBank/DDBJ databases">
        <authorList>
            <person name="Zheng R.K."/>
            <person name="Sun C.M."/>
        </authorList>
    </citation>
    <scope>NUCLEOTIDE SEQUENCE [LARGE SCALE GENOMIC DNA]</scope>
    <source>
        <strain evidence="2 3">WC007</strain>
    </source>
</reference>
<name>A0A6I6JV95_9BACT</name>
<dbReference type="AlphaFoldDB" id="A0A6I6JV95"/>
<evidence type="ECO:0000259" key="1">
    <source>
        <dbReference type="Pfam" id="PF07883"/>
    </source>
</evidence>
<dbReference type="InterPro" id="IPR013096">
    <property type="entry name" value="Cupin_2"/>
</dbReference>
<dbReference type="InterPro" id="IPR047263">
    <property type="entry name" value="HNL-like_cupin"/>
</dbReference>
<dbReference type="EMBL" id="CP046401">
    <property type="protein sequence ID" value="QGY46471.1"/>
    <property type="molecule type" value="Genomic_DNA"/>
</dbReference>
<gene>
    <name evidence="2" type="ORF">GM418_23250</name>
</gene>
<protein>
    <submittedName>
        <fullName evidence="2">Cupin domain-containing protein</fullName>
    </submittedName>
</protein>
<dbReference type="KEGG" id="mcos:GM418_23250"/>
<dbReference type="InterPro" id="IPR011051">
    <property type="entry name" value="RmlC_Cupin_sf"/>
</dbReference>
<dbReference type="PANTHER" id="PTHR43698">
    <property type="entry name" value="RIBD C-TERMINAL DOMAIN CONTAINING PROTEIN"/>
    <property type="match status" value="1"/>
</dbReference>
<proteinExistence type="predicted"/>
<dbReference type="InterPro" id="IPR014710">
    <property type="entry name" value="RmlC-like_jellyroll"/>
</dbReference>
<dbReference type="Pfam" id="PF07883">
    <property type="entry name" value="Cupin_2"/>
    <property type="match status" value="1"/>
</dbReference>
<evidence type="ECO:0000313" key="3">
    <source>
        <dbReference type="Proteomes" id="UP000428260"/>
    </source>
</evidence>
<sequence length="162" mass="17893">MKYCIKISLLFLVIIIAGCNMEKRTNEEISQDGFAFPKGEKIGSPNFTGIVWVQMMGAIDSTLHARYGNVTFEPKARTNWHSHPGGQILFVTEGKGYYQALGQAARLLYKGDVVEIPRDVVHWHGAAPDSEFAHIAISLNINEGGAVWIEPVTDAEYAQATK</sequence>
<accession>A0A6I6JV95</accession>
<dbReference type="PROSITE" id="PS51257">
    <property type="entry name" value="PROKAR_LIPOPROTEIN"/>
    <property type="match status" value="1"/>
</dbReference>
<feature type="domain" description="Cupin type-2" evidence="1">
    <location>
        <begin position="70"/>
        <end position="130"/>
    </location>
</feature>
<dbReference type="CDD" id="cd02233">
    <property type="entry name" value="cupin_HNL-like"/>
    <property type="match status" value="1"/>
</dbReference>
<dbReference type="Gene3D" id="2.60.120.10">
    <property type="entry name" value="Jelly Rolls"/>
    <property type="match status" value="1"/>
</dbReference>
<dbReference type="PANTHER" id="PTHR43698:SF1">
    <property type="entry name" value="BLL4564 PROTEIN"/>
    <property type="match status" value="1"/>
</dbReference>
<dbReference type="RefSeq" id="WP_158869604.1">
    <property type="nucleotide sequence ID" value="NZ_CP046401.1"/>
</dbReference>
<evidence type="ECO:0000313" key="2">
    <source>
        <dbReference type="EMBL" id="QGY46471.1"/>
    </source>
</evidence>
<organism evidence="2 3">
    <name type="scientific">Maribellus comscasis</name>
    <dbReference type="NCBI Taxonomy" id="2681766"/>
    <lineage>
        <taxon>Bacteria</taxon>
        <taxon>Pseudomonadati</taxon>
        <taxon>Bacteroidota</taxon>
        <taxon>Bacteroidia</taxon>
        <taxon>Marinilabiliales</taxon>
        <taxon>Prolixibacteraceae</taxon>
        <taxon>Maribellus</taxon>
    </lineage>
</organism>
<keyword evidence="3" id="KW-1185">Reference proteome</keyword>
<dbReference type="SUPFAM" id="SSF51182">
    <property type="entry name" value="RmlC-like cupins"/>
    <property type="match status" value="1"/>
</dbReference>
<dbReference type="Proteomes" id="UP000428260">
    <property type="component" value="Chromosome"/>
</dbReference>